<dbReference type="EMBL" id="PHHE01000001">
    <property type="protein sequence ID" value="PKA72833.1"/>
    <property type="molecule type" value="Genomic_DNA"/>
</dbReference>
<dbReference type="InterPro" id="IPR046864">
    <property type="entry name" value="VasX_N"/>
</dbReference>
<dbReference type="CDD" id="cd20708">
    <property type="entry name" value="MIX_IV"/>
    <property type="match status" value="1"/>
</dbReference>
<dbReference type="RefSeq" id="WP_100848107.1">
    <property type="nucleotide sequence ID" value="NZ_PHHE01000001.1"/>
</dbReference>
<feature type="domain" description="Toxin VasX N-terminal region" evidence="2">
    <location>
        <begin position="28"/>
        <end position="165"/>
    </location>
</feature>
<protein>
    <recommendedName>
        <fullName evidence="2">Toxin VasX N-terminal region domain-containing protein</fullName>
    </recommendedName>
</protein>
<feature type="coiled-coil region" evidence="1">
    <location>
        <begin position="614"/>
        <end position="641"/>
    </location>
</feature>
<keyword evidence="1" id="KW-0175">Coiled coil</keyword>
<dbReference type="Pfam" id="PF20249">
    <property type="entry name" value="VasX_N"/>
    <property type="match status" value="1"/>
</dbReference>
<evidence type="ECO:0000259" key="2">
    <source>
        <dbReference type="Pfam" id="PF20249"/>
    </source>
</evidence>
<evidence type="ECO:0000313" key="4">
    <source>
        <dbReference type="Proteomes" id="UP000232455"/>
    </source>
</evidence>
<evidence type="ECO:0000313" key="3">
    <source>
        <dbReference type="EMBL" id="PKA72833.1"/>
    </source>
</evidence>
<name>A0ABX4Q7R6_9PSED</name>
<comment type="caution">
    <text evidence="3">The sequence shown here is derived from an EMBL/GenBank/DDBJ whole genome shotgun (WGS) entry which is preliminary data.</text>
</comment>
<organism evidence="3 4">
    <name type="scientific">Pseudomonas baetica</name>
    <dbReference type="NCBI Taxonomy" id="674054"/>
    <lineage>
        <taxon>Bacteria</taxon>
        <taxon>Pseudomonadati</taxon>
        <taxon>Pseudomonadota</taxon>
        <taxon>Gammaproteobacteria</taxon>
        <taxon>Pseudomonadales</taxon>
        <taxon>Pseudomonadaceae</taxon>
        <taxon>Pseudomonas</taxon>
    </lineage>
</organism>
<keyword evidence="4" id="KW-1185">Reference proteome</keyword>
<dbReference type="Proteomes" id="UP000232455">
    <property type="component" value="Unassembled WGS sequence"/>
</dbReference>
<proteinExistence type="predicted"/>
<sequence>MTTPTSAAKNPNNAAKSRDDGKCALGGCSLMKAKIQLIPLRYGIVERLDPSSALAMPYKLESRPLGIRLIRDGWLYVIVEKKPEAILHEYRVQNGIVTQLLWEKGEIKANKRESNVGEATLVFPRLSKLYVNYSEVQWTAAKCAQVIKHKSEREYFMQKVDLTNADPEKGAANLLTPSQAEKWIAEVAEQPSKEPSVTGAKPEESQDYLWEQASHFKKTQLGTLKKQVKAEHERDHLYLVLQDDLGVLRDLAEHQDLVTGWISDWSDAEANQKKYVFGCYIESLYTVTGETILNAAQGDPRFAKLKDETSEEQRQSIVDYVNVKNQTQYSGAGTHRGAIGASKSRMRTNLGPLYSKYEDLIETIEDNADEALNGAKMGQEGINDLIDRPAMEAFLKQQRAQLSRWNKRLDLITEDRVKLVCEKRFYKSAWYFDPKLVTQLESALATEYACMKDICRTDKATEAIADLIEKEPGFTVPTFFTASLTDQKDLFAKIGSLIKSARDIPLSAKDFQGLQKISRDFVTLLTQDLAASINLSNDGITFDQARNTAYEPAKQLRLANALEEAIEGLRNGRAIDPSKILRNIPGSAWIDVLRTFGKKGITLEFASASQLHAFEADMAKLTELRQQMSSLKNRIRETLANERKGRAPKGSYRSLVAQRKSVQQSVAPLEKKIAPAMIAVGEGPSKASIKIKGLTSAQEAEFHRMAEDHRLNAGDKVRGLGKDIFQSAGGDIFASAVFVVQLISFVTVYSELRRKPSWDKTDYVAFGNAFFSASGGGFAAAQGISATTLNVVKSNYSSAAGKVQLAARIGKLTGGLGLAAYGFGMAAAATSLYGEKGSVARWTEALRSGDSAKLAGASMTIAGDSGQFVVNGWAVARTGQYMFEAASNVSQARAVAWVTAGGKLLSVAARANLIGLGLTVLQLGGEWIYNRNNKTKLDNWLQQGAWGKKNQNRGFQEDRMQLAEITSTPQVGLRQINNRPTAVISIPNITIRELDDVGFGLTAYWSSNLQRNDWEPWTEPLLYQLNLLSPPDAPLQLGLEIFAHEANAQHGLAIKLRYHPLPGAQKYQEIMFETKTLNVGSGKEFSPTGFLSARNTTAQAFIVTTDTLTVLESSKQAGQT</sequence>
<accession>A0ABX4Q7R6</accession>
<reference evidence="3 4" key="1">
    <citation type="submission" date="2017-11" db="EMBL/GenBank/DDBJ databases">
        <title>Genome sequencing of a diverse group of Pseudomonas species.</title>
        <authorList>
            <person name="Loper J."/>
        </authorList>
    </citation>
    <scope>NUCLEOTIDE SEQUENCE [LARGE SCALE GENOMIC DNA]</scope>
    <source>
        <strain evidence="3 4">LMG 25716</strain>
    </source>
</reference>
<gene>
    <name evidence="3" type="ORF">ATI02_5933</name>
</gene>
<evidence type="ECO:0000256" key="1">
    <source>
        <dbReference type="SAM" id="Coils"/>
    </source>
</evidence>